<dbReference type="AlphaFoldDB" id="A0A0D6A1U4"/>
<dbReference type="EMBL" id="CP044496">
    <property type="protein sequence ID" value="QFG50810.1"/>
    <property type="molecule type" value="Genomic_DNA"/>
</dbReference>
<reference evidence="2 4" key="1">
    <citation type="submission" date="2015-03" db="EMBL/GenBank/DDBJ databases">
        <title>Complete genome sequence of Lactobacillus acetotolerans NBRC 13120.</title>
        <authorList>
            <person name="Toh H."/>
            <person name="Morita H."/>
            <person name="Fujita N."/>
        </authorList>
    </citation>
    <scope>NUCLEOTIDE SEQUENCE [LARGE SCALE GENOMIC DNA]</scope>
    <source>
        <strain evidence="2 4">NBRC 13120</strain>
    </source>
</reference>
<dbReference type="InterPro" id="IPR007712">
    <property type="entry name" value="RelE/ParE_toxin"/>
</dbReference>
<reference evidence="3 5" key="2">
    <citation type="submission" date="2019-09" db="EMBL/GenBank/DDBJ databases">
        <title>Genome sequencing of Lactobacillus acetotolerans.</title>
        <authorList>
            <person name="Kim K."/>
        </authorList>
    </citation>
    <scope>NUCLEOTIDE SEQUENCE [LARGE SCALE GENOMIC DNA]</scope>
    <source>
        <strain evidence="3 5">LA749</strain>
    </source>
</reference>
<evidence type="ECO:0000313" key="2">
    <source>
        <dbReference type="EMBL" id="BAQ56701.1"/>
    </source>
</evidence>
<dbReference type="InterPro" id="IPR004386">
    <property type="entry name" value="Toxin_YafQ-like"/>
</dbReference>
<organism evidence="2 4">
    <name type="scientific">Lactobacillus acetotolerans</name>
    <dbReference type="NCBI Taxonomy" id="1600"/>
    <lineage>
        <taxon>Bacteria</taxon>
        <taxon>Bacillati</taxon>
        <taxon>Bacillota</taxon>
        <taxon>Bacilli</taxon>
        <taxon>Lactobacillales</taxon>
        <taxon>Lactobacillaceae</taxon>
        <taxon>Lactobacillus</taxon>
    </lineage>
</organism>
<gene>
    <name evidence="3" type="ORF">LA749_01690</name>
    <name evidence="2" type="ORF">LBAT_0312</name>
</gene>
<evidence type="ECO:0000313" key="5">
    <source>
        <dbReference type="Proteomes" id="UP000325393"/>
    </source>
</evidence>
<evidence type="ECO:0000256" key="1">
    <source>
        <dbReference type="ARBA" id="ARBA00022649"/>
    </source>
</evidence>
<dbReference type="Proteomes" id="UP000325393">
    <property type="component" value="Chromosome"/>
</dbReference>
<dbReference type="PATRIC" id="fig|1600.4.peg.319"/>
<dbReference type="STRING" id="1600.LBAT_0312"/>
<sequence>MRYKIKMEKPFIKRMDNLGKLFHLSNADTADARETIIDAIANLADGKELPEGYNDRILEKEPWIGYHEFHVFSDLLVVYYKVDRKNRIRMITITDHEELTIGKLPD</sequence>
<dbReference type="KEGG" id="lae:LBAT_0312"/>
<dbReference type="OrthoDB" id="2327217at2"/>
<protein>
    <submittedName>
        <fullName evidence="3">Type II toxin-antitoxin system mRNA interferase toxin, RelE/StbE family</fullName>
    </submittedName>
</protein>
<dbReference type="Gene3D" id="3.30.2310.20">
    <property type="entry name" value="RelE-like"/>
    <property type="match status" value="1"/>
</dbReference>
<proteinExistence type="predicted"/>
<dbReference type="GeneID" id="78211686"/>
<dbReference type="RefSeq" id="WP_056970369.1">
    <property type="nucleotide sequence ID" value="NZ_CALFMW010000053.1"/>
</dbReference>
<accession>A0A0D6A1U4</accession>
<keyword evidence="4" id="KW-1185">Reference proteome</keyword>
<dbReference type="InterPro" id="IPR035093">
    <property type="entry name" value="RelE/ParE_toxin_dom_sf"/>
</dbReference>
<evidence type="ECO:0000313" key="4">
    <source>
        <dbReference type="Proteomes" id="UP000035709"/>
    </source>
</evidence>
<keyword evidence="1" id="KW-1277">Toxin-antitoxin system</keyword>
<evidence type="ECO:0000313" key="3">
    <source>
        <dbReference type="EMBL" id="QFG50810.1"/>
    </source>
</evidence>
<dbReference type="Pfam" id="PF15738">
    <property type="entry name" value="YafQ_toxin"/>
    <property type="match status" value="1"/>
</dbReference>
<dbReference type="NCBIfam" id="TIGR02385">
    <property type="entry name" value="RelE_StbE"/>
    <property type="match status" value="1"/>
</dbReference>
<name>A0A0D6A1U4_9LACO</name>
<dbReference type="Proteomes" id="UP000035709">
    <property type="component" value="Chromosome"/>
</dbReference>
<dbReference type="SUPFAM" id="SSF143011">
    <property type="entry name" value="RelE-like"/>
    <property type="match status" value="1"/>
</dbReference>
<dbReference type="EMBL" id="AP014808">
    <property type="protein sequence ID" value="BAQ56701.1"/>
    <property type="molecule type" value="Genomic_DNA"/>
</dbReference>